<dbReference type="Proteomes" id="UP000472270">
    <property type="component" value="Unassembled WGS sequence"/>
</dbReference>
<evidence type="ECO:0000313" key="9">
    <source>
        <dbReference type="Ensembl" id="ENSSRHP00000014200.1"/>
    </source>
</evidence>
<evidence type="ECO:0000259" key="8">
    <source>
        <dbReference type="PROSITE" id="PS50835"/>
    </source>
</evidence>
<protein>
    <submittedName>
        <fullName evidence="9">Neuroplastin b</fullName>
    </submittedName>
</protein>
<sequence>MDDFAVKASSFSIDEAHNGGPNKTARSLLILDCLQPRINASDQEILQPKSGQELPITLQCNLTNSHSTHRETFWMKNGQEISKTRTEHKHTEFNKPRTDDSGEYMCVYTFKSAPNANTSIEVKAAPEIFGHKRSENKKEGENATLYCKSVGYPHPMWLWRKKVGRGSYIDIDNSTGRFFIINKDSFTELSIISLDISTDPGEYVCNASNIIGSKESMTILRVRSHLAPLWPFLGVLAEIIILVVIIVVYEKRKRPDEVLDGK</sequence>
<accession>A0A673GFE6</accession>
<dbReference type="Ensembl" id="ENSSRHT00000014693.1">
    <property type="protein sequence ID" value="ENSSRHP00000014200.1"/>
    <property type="gene ID" value="ENSSRHG00000007924.1"/>
</dbReference>
<evidence type="ECO:0000256" key="5">
    <source>
        <dbReference type="ARBA" id="ARBA00023180"/>
    </source>
</evidence>
<evidence type="ECO:0000256" key="1">
    <source>
        <dbReference type="ARBA" id="ARBA00004251"/>
    </source>
</evidence>
<dbReference type="PROSITE" id="PS50835">
    <property type="entry name" value="IG_LIKE"/>
    <property type="match status" value="2"/>
</dbReference>
<reference evidence="9" key="2">
    <citation type="submission" date="2025-09" db="UniProtKB">
        <authorList>
            <consortium name="Ensembl"/>
        </authorList>
    </citation>
    <scope>IDENTIFICATION</scope>
</reference>
<dbReference type="GO" id="GO:0030424">
    <property type="term" value="C:axon"/>
    <property type="evidence" value="ECO:0007669"/>
    <property type="project" value="TreeGrafter"/>
</dbReference>
<keyword evidence="6" id="KW-0393">Immunoglobulin domain</keyword>
<evidence type="ECO:0000256" key="3">
    <source>
        <dbReference type="ARBA" id="ARBA00023136"/>
    </source>
</evidence>
<comment type="subcellular location">
    <subcellularLocation>
        <location evidence="1">Cell membrane</location>
        <topology evidence="1">Single-pass type I membrane protein</topology>
    </subcellularLocation>
</comment>
<dbReference type="FunFam" id="2.60.40.10:FF:000385">
    <property type="entry name" value="Neuroplastin a"/>
    <property type="match status" value="1"/>
</dbReference>
<keyword evidence="4" id="KW-1015">Disulfide bond</keyword>
<evidence type="ECO:0000313" key="10">
    <source>
        <dbReference type="Proteomes" id="UP000472270"/>
    </source>
</evidence>
<dbReference type="SUPFAM" id="SSF48726">
    <property type="entry name" value="Immunoglobulin"/>
    <property type="match status" value="2"/>
</dbReference>
<evidence type="ECO:0000256" key="4">
    <source>
        <dbReference type="ARBA" id="ARBA00023157"/>
    </source>
</evidence>
<keyword evidence="7" id="KW-1133">Transmembrane helix</keyword>
<dbReference type="PANTHER" id="PTHR10075:SF108">
    <property type="entry name" value="NEUROPLASTIN"/>
    <property type="match status" value="1"/>
</dbReference>
<feature type="transmembrane region" description="Helical" evidence="7">
    <location>
        <begin position="229"/>
        <end position="249"/>
    </location>
</feature>
<reference evidence="9" key="1">
    <citation type="submission" date="2025-08" db="UniProtKB">
        <authorList>
            <consortium name="Ensembl"/>
        </authorList>
    </citation>
    <scope>IDENTIFICATION</scope>
</reference>
<dbReference type="Pfam" id="PF13927">
    <property type="entry name" value="Ig_3"/>
    <property type="match status" value="1"/>
</dbReference>
<dbReference type="InterPro" id="IPR013783">
    <property type="entry name" value="Ig-like_fold"/>
</dbReference>
<dbReference type="Gene3D" id="2.60.40.10">
    <property type="entry name" value="Immunoglobulins"/>
    <property type="match status" value="2"/>
</dbReference>
<evidence type="ECO:0000256" key="2">
    <source>
        <dbReference type="ARBA" id="ARBA00022475"/>
    </source>
</evidence>
<dbReference type="GO" id="GO:0007411">
    <property type="term" value="P:axon guidance"/>
    <property type="evidence" value="ECO:0007669"/>
    <property type="project" value="TreeGrafter"/>
</dbReference>
<dbReference type="AlphaFoldDB" id="A0A673GFE6"/>
<dbReference type="PRINTS" id="PR01856">
    <property type="entry name" value="BASIGIN"/>
</dbReference>
<evidence type="ECO:0000256" key="6">
    <source>
        <dbReference type="ARBA" id="ARBA00023319"/>
    </source>
</evidence>
<feature type="domain" description="Ig-like" evidence="8">
    <location>
        <begin position="126"/>
        <end position="218"/>
    </location>
</feature>
<name>A0A673GFE6_9TELE</name>
<organism evidence="9 10">
    <name type="scientific">Sinocyclocheilus rhinocerous</name>
    <dbReference type="NCBI Taxonomy" id="307959"/>
    <lineage>
        <taxon>Eukaryota</taxon>
        <taxon>Metazoa</taxon>
        <taxon>Chordata</taxon>
        <taxon>Craniata</taxon>
        <taxon>Vertebrata</taxon>
        <taxon>Euteleostomi</taxon>
        <taxon>Actinopterygii</taxon>
        <taxon>Neopterygii</taxon>
        <taxon>Teleostei</taxon>
        <taxon>Ostariophysi</taxon>
        <taxon>Cypriniformes</taxon>
        <taxon>Cyprinidae</taxon>
        <taxon>Cyprininae</taxon>
        <taxon>Sinocyclocheilus</taxon>
    </lineage>
</organism>
<keyword evidence="2" id="KW-1003">Cell membrane</keyword>
<dbReference type="InterPro" id="IPR036179">
    <property type="entry name" value="Ig-like_dom_sf"/>
</dbReference>
<dbReference type="FunFam" id="2.60.40.10:FF:000387">
    <property type="entry name" value="Neuroplastin b"/>
    <property type="match status" value="1"/>
</dbReference>
<dbReference type="InterPro" id="IPR007110">
    <property type="entry name" value="Ig-like_dom"/>
</dbReference>
<proteinExistence type="predicted"/>
<dbReference type="InterPro" id="IPR003599">
    <property type="entry name" value="Ig_sub"/>
</dbReference>
<dbReference type="GO" id="GO:0070593">
    <property type="term" value="P:dendrite self-avoidance"/>
    <property type="evidence" value="ECO:0007669"/>
    <property type="project" value="TreeGrafter"/>
</dbReference>
<feature type="domain" description="Ig-like" evidence="8">
    <location>
        <begin position="36"/>
        <end position="123"/>
    </location>
</feature>
<dbReference type="GO" id="GO:0098632">
    <property type="term" value="F:cell-cell adhesion mediator activity"/>
    <property type="evidence" value="ECO:0007669"/>
    <property type="project" value="TreeGrafter"/>
</dbReference>
<evidence type="ECO:0000256" key="7">
    <source>
        <dbReference type="SAM" id="Phobius"/>
    </source>
</evidence>
<keyword evidence="5" id="KW-0325">Glycoprotein</keyword>
<dbReference type="PANTHER" id="PTHR10075">
    <property type="entry name" value="BASIGIN RELATED"/>
    <property type="match status" value="1"/>
</dbReference>
<keyword evidence="7" id="KW-0812">Transmembrane</keyword>
<dbReference type="GO" id="GO:0007156">
    <property type="term" value="P:homophilic cell adhesion via plasma membrane adhesion molecules"/>
    <property type="evidence" value="ECO:0007669"/>
    <property type="project" value="TreeGrafter"/>
</dbReference>
<dbReference type="SMART" id="SM00409">
    <property type="entry name" value="IG"/>
    <property type="match status" value="2"/>
</dbReference>
<dbReference type="GO" id="GO:0005886">
    <property type="term" value="C:plasma membrane"/>
    <property type="evidence" value="ECO:0007669"/>
    <property type="project" value="UniProtKB-SubCell"/>
</dbReference>
<keyword evidence="3 7" id="KW-0472">Membrane</keyword>
<keyword evidence="10" id="KW-1185">Reference proteome</keyword>